<dbReference type="InterPro" id="IPR020843">
    <property type="entry name" value="ER"/>
</dbReference>
<organism evidence="3 4">
    <name type="scientific">Ligilactobacillus acidipiscis</name>
    <dbReference type="NCBI Taxonomy" id="89059"/>
    <lineage>
        <taxon>Bacteria</taxon>
        <taxon>Bacillati</taxon>
        <taxon>Bacillota</taxon>
        <taxon>Bacilli</taxon>
        <taxon>Lactobacillales</taxon>
        <taxon>Lactobacillaceae</taxon>
        <taxon>Ligilactobacillus</taxon>
    </lineage>
</organism>
<keyword evidence="1" id="KW-0479">Metal-binding</keyword>
<dbReference type="Pfam" id="PF08240">
    <property type="entry name" value="ADH_N"/>
    <property type="match status" value="1"/>
</dbReference>
<evidence type="ECO:0000259" key="2">
    <source>
        <dbReference type="SMART" id="SM00829"/>
    </source>
</evidence>
<dbReference type="SUPFAM" id="SSF50129">
    <property type="entry name" value="GroES-like"/>
    <property type="match status" value="1"/>
</dbReference>
<dbReference type="GO" id="GO:0008270">
    <property type="term" value="F:zinc ion binding"/>
    <property type="evidence" value="ECO:0007669"/>
    <property type="project" value="InterPro"/>
</dbReference>
<dbReference type="InterPro" id="IPR036291">
    <property type="entry name" value="NAD(P)-bd_dom_sf"/>
</dbReference>
<feature type="domain" description="Enoyl reductase (ER)" evidence="2">
    <location>
        <begin position="36"/>
        <end position="356"/>
    </location>
</feature>
<dbReference type="PANTHER" id="PTHR43482">
    <property type="entry name" value="PROTEIN AST1-RELATED"/>
    <property type="match status" value="1"/>
</dbReference>
<gene>
    <name evidence="3" type="ORF">IV43_GL000972</name>
</gene>
<dbReference type="InterPro" id="IPR013154">
    <property type="entry name" value="ADH-like_N"/>
</dbReference>
<dbReference type="STRING" id="89059.LAC1533_0466"/>
<dbReference type="InterPro" id="IPR052585">
    <property type="entry name" value="Lipid_raft_assoc_Zn_ADH"/>
</dbReference>
<reference evidence="3 4" key="1">
    <citation type="journal article" date="2015" name="Genome Announc.">
        <title>Expanding the biotechnology potential of lactobacilli through comparative genomics of 213 strains and associated genera.</title>
        <authorList>
            <person name="Sun Z."/>
            <person name="Harris H.M."/>
            <person name="McCann A."/>
            <person name="Guo C."/>
            <person name="Argimon S."/>
            <person name="Zhang W."/>
            <person name="Yang X."/>
            <person name="Jeffery I.B."/>
            <person name="Cooney J.C."/>
            <person name="Kagawa T.F."/>
            <person name="Liu W."/>
            <person name="Song Y."/>
            <person name="Salvetti E."/>
            <person name="Wrobel A."/>
            <person name="Rasinkangas P."/>
            <person name="Parkhill J."/>
            <person name="Rea M.C."/>
            <person name="O'Sullivan O."/>
            <person name="Ritari J."/>
            <person name="Douillard F.P."/>
            <person name="Paul Ross R."/>
            <person name="Yang R."/>
            <person name="Briner A.E."/>
            <person name="Felis G.E."/>
            <person name="de Vos W.M."/>
            <person name="Barrangou R."/>
            <person name="Klaenhammer T.R."/>
            <person name="Caufield P.W."/>
            <person name="Cui Y."/>
            <person name="Zhang H."/>
            <person name="O'Toole P.W."/>
        </authorList>
    </citation>
    <scope>NUCLEOTIDE SEQUENCE [LARGE SCALE GENOMIC DNA]</scope>
    <source>
        <strain evidence="3 4">DSM 15353</strain>
    </source>
</reference>
<dbReference type="GO" id="GO:0016491">
    <property type="term" value="F:oxidoreductase activity"/>
    <property type="evidence" value="ECO:0007669"/>
    <property type="project" value="UniProtKB-KW"/>
</dbReference>
<evidence type="ECO:0000313" key="3">
    <source>
        <dbReference type="EMBL" id="KRN85198.1"/>
    </source>
</evidence>
<dbReference type="SMART" id="SM00829">
    <property type="entry name" value="PKS_ER"/>
    <property type="match status" value="1"/>
</dbReference>
<dbReference type="AlphaFoldDB" id="A0A0R2K6L6"/>
<name>A0A0R2K6L6_9LACO</name>
<comment type="similarity">
    <text evidence="1">Belongs to the zinc-containing alcohol dehydrogenase family. Quinone oxidoreductase subfamily.</text>
</comment>
<dbReference type="EMBL" id="JQBK01000023">
    <property type="protein sequence ID" value="KRN85198.1"/>
    <property type="molecule type" value="Genomic_DNA"/>
</dbReference>
<dbReference type="InterPro" id="IPR011032">
    <property type="entry name" value="GroES-like_sf"/>
</dbReference>
<keyword evidence="1" id="KW-0862">Zinc</keyword>
<accession>A0A0R2K6L6</accession>
<dbReference type="SUPFAM" id="SSF51735">
    <property type="entry name" value="NAD(P)-binding Rossmann-fold domains"/>
    <property type="match status" value="1"/>
</dbReference>
<comment type="caution">
    <text evidence="3">The sequence shown here is derived from an EMBL/GenBank/DDBJ whole genome shotgun (WGS) entry which is preliminary data.</text>
</comment>
<evidence type="ECO:0000256" key="1">
    <source>
        <dbReference type="RuleBase" id="RU364000"/>
    </source>
</evidence>
<proteinExistence type="inferred from homology"/>
<dbReference type="Gene3D" id="3.90.180.10">
    <property type="entry name" value="Medium-chain alcohol dehydrogenases, catalytic domain"/>
    <property type="match status" value="1"/>
</dbReference>
<dbReference type="Pfam" id="PF13602">
    <property type="entry name" value="ADH_zinc_N_2"/>
    <property type="match status" value="1"/>
</dbReference>
<evidence type="ECO:0000313" key="4">
    <source>
        <dbReference type="Proteomes" id="UP000051491"/>
    </source>
</evidence>
<dbReference type="Proteomes" id="UP000051491">
    <property type="component" value="Unassembled WGS sequence"/>
</dbReference>
<dbReference type="InterPro" id="IPR014182">
    <property type="entry name" value="ADH_Zn_typ-1"/>
</dbReference>
<protein>
    <recommendedName>
        <fullName evidence="1">Zinc-type alcohol dehydrogenase-like protein</fullName>
    </recommendedName>
</protein>
<keyword evidence="1" id="KW-0560">Oxidoreductase</keyword>
<dbReference type="Gene3D" id="3.40.50.720">
    <property type="entry name" value="NAD(P)-binding Rossmann-like Domain"/>
    <property type="match status" value="1"/>
</dbReference>
<sequence>MLSLLHSALFLKGDVIMTEKMNAVGFYEHLPLDNAQSLIDLTLDRLTAKEHDLLVKVSAISVNPVDIATRKNGHDKSERPRILGFDAVGTVVETGSDVTLFQKGDRVYYAGSFSRPGSYSDYELVDERIVALAPKKLDDAHTAAMPLTTLTAWEALFEQLGIDPDDNETNNDKTILIINGAGGVGSIATQLAHYAGLHVIASASRPRTKEWALQHGADEIVDHHKNLIDEVHALGHDNVNYILELNNLDNHWDEMVELIGPNGKMSSITSNQKPLNLTALKRKRVTFAWEWMFTKAFYHTADLSSQHEILTQAAQLFDSGILRSTLNQTLQGINADNLKKAHAMIESGHTIGKIVLTK</sequence>
<dbReference type="NCBIfam" id="TIGR02817">
    <property type="entry name" value="adh_fam_1"/>
    <property type="match status" value="1"/>
</dbReference>
<dbReference type="PANTHER" id="PTHR43482:SF1">
    <property type="entry name" value="PROTEIN AST1-RELATED"/>
    <property type="match status" value="1"/>
</dbReference>
<dbReference type="PATRIC" id="fig|89059.3.peg.1023"/>
<dbReference type="CDD" id="cd08252">
    <property type="entry name" value="AL_MDR"/>
    <property type="match status" value="1"/>
</dbReference>